<evidence type="ECO:0000259" key="1">
    <source>
        <dbReference type="Pfam" id="PF17759"/>
    </source>
</evidence>
<dbReference type="AlphaFoldDB" id="A0ABD5T489"/>
<name>A0ABD5T489_9EURY</name>
<reference evidence="2 3" key="1">
    <citation type="journal article" date="2019" name="Int. J. Syst. Evol. Microbiol.">
        <title>The Global Catalogue of Microorganisms (GCM) 10K type strain sequencing project: providing services to taxonomists for standard genome sequencing and annotation.</title>
        <authorList>
            <consortium name="The Broad Institute Genomics Platform"/>
            <consortium name="The Broad Institute Genome Sequencing Center for Infectious Disease"/>
            <person name="Wu L."/>
            <person name="Ma J."/>
        </authorList>
    </citation>
    <scope>NUCLEOTIDE SEQUENCE [LARGE SCALE GENOMIC DNA]</scope>
    <source>
        <strain evidence="2 3">PJ61</strain>
    </source>
</reference>
<dbReference type="InterPro" id="IPR045864">
    <property type="entry name" value="aa-tRNA-synth_II/BPL/LPL"/>
</dbReference>
<accession>A0ABD5T489</accession>
<sequence>GAVARRDASYEAAKGRLQAVCDDFGAELETPRTEHPSFIDGRTADVVIDGETVGVIGEVHPAVLVEHDLEVPVAAFEFDLDALQK</sequence>
<comment type="caution">
    <text evidence="2">The sequence shown here is derived from an EMBL/GenBank/DDBJ whole genome shotgun (WGS) entry which is preliminary data.</text>
</comment>
<dbReference type="InterPro" id="IPR041616">
    <property type="entry name" value="PheRS_beta_core"/>
</dbReference>
<protein>
    <submittedName>
        <fullName evidence="2">Phenylalanine--tRNA ligase subunit beta</fullName>
    </submittedName>
</protein>
<dbReference type="Pfam" id="PF17759">
    <property type="entry name" value="tRNA_synthFbeta"/>
    <property type="match status" value="1"/>
</dbReference>
<gene>
    <name evidence="2" type="ORF">ACFQDD_08435</name>
</gene>
<dbReference type="Gene3D" id="3.30.930.10">
    <property type="entry name" value="Bira Bifunctional Protein, Domain 2"/>
    <property type="match status" value="1"/>
</dbReference>
<evidence type="ECO:0000313" key="3">
    <source>
        <dbReference type="Proteomes" id="UP001596274"/>
    </source>
</evidence>
<proteinExistence type="predicted"/>
<organism evidence="2 3">
    <name type="scientific">Halorubrum pallidum</name>
    <dbReference type="NCBI Taxonomy" id="1526114"/>
    <lineage>
        <taxon>Archaea</taxon>
        <taxon>Methanobacteriati</taxon>
        <taxon>Methanobacteriota</taxon>
        <taxon>Stenosarchaea group</taxon>
        <taxon>Halobacteria</taxon>
        <taxon>Halobacteriales</taxon>
        <taxon>Haloferacaceae</taxon>
        <taxon>Halorubrum</taxon>
    </lineage>
</organism>
<dbReference type="EMBL" id="JBHSWT010000417">
    <property type="protein sequence ID" value="MFC6771539.1"/>
    <property type="molecule type" value="Genomic_DNA"/>
</dbReference>
<feature type="non-terminal residue" evidence="2">
    <location>
        <position position="1"/>
    </location>
</feature>
<keyword evidence="2" id="KW-0436">Ligase</keyword>
<dbReference type="Proteomes" id="UP001596274">
    <property type="component" value="Unassembled WGS sequence"/>
</dbReference>
<feature type="domain" description="Phenylalanyl tRNA synthetase beta chain core" evidence="1">
    <location>
        <begin position="5"/>
        <end position="80"/>
    </location>
</feature>
<keyword evidence="3" id="KW-1185">Reference proteome</keyword>
<evidence type="ECO:0000313" key="2">
    <source>
        <dbReference type="EMBL" id="MFC6771539.1"/>
    </source>
</evidence>
<dbReference type="GO" id="GO:0016874">
    <property type="term" value="F:ligase activity"/>
    <property type="evidence" value="ECO:0007669"/>
    <property type="project" value="UniProtKB-KW"/>
</dbReference>
<dbReference type="SUPFAM" id="SSF55681">
    <property type="entry name" value="Class II aaRS and biotin synthetases"/>
    <property type="match status" value="1"/>
</dbReference>